<proteinExistence type="predicted"/>
<gene>
    <name evidence="1" type="ORF">PXEA_LOCUS1891</name>
</gene>
<name>A0A3S5CHD4_9PLAT</name>
<evidence type="ECO:0000313" key="1">
    <source>
        <dbReference type="EMBL" id="VEL08451.1"/>
    </source>
</evidence>
<dbReference type="EMBL" id="CAAALY010003995">
    <property type="protein sequence ID" value="VEL08451.1"/>
    <property type="molecule type" value="Genomic_DNA"/>
</dbReference>
<protein>
    <submittedName>
        <fullName evidence="1">Uncharacterized protein</fullName>
    </submittedName>
</protein>
<comment type="caution">
    <text evidence="1">The sequence shown here is derived from an EMBL/GenBank/DDBJ whole genome shotgun (WGS) entry which is preliminary data.</text>
</comment>
<dbReference type="Proteomes" id="UP000784294">
    <property type="component" value="Unassembled WGS sequence"/>
</dbReference>
<sequence>MIFFSAFRFFQSLNNELRGTPNFLPGKTPYFSGFSPLYTSFALEVYLLYKQLLHRMSKFGFRLHLIYKPAQLGRLIPLTLRR</sequence>
<organism evidence="1 2">
    <name type="scientific">Protopolystoma xenopodis</name>
    <dbReference type="NCBI Taxonomy" id="117903"/>
    <lineage>
        <taxon>Eukaryota</taxon>
        <taxon>Metazoa</taxon>
        <taxon>Spiralia</taxon>
        <taxon>Lophotrochozoa</taxon>
        <taxon>Platyhelminthes</taxon>
        <taxon>Monogenea</taxon>
        <taxon>Polyopisthocotylea</taxon>
        <taxon>Polystomatidea</taxon>
        <taxon>Polystomatidae</taxon>
        <taxon>Protopolystoma</taxon>
    </lineage>
</organism>
<evidence type="ECO:0000313" key="2">
    <source>
        <dbReference type="Proteomes" id="UP000784294"/>
    </source>
</evidence>
<dbReference type="AlphaFoldDB" id="A0A3S5CHD4"/>
<keyword evidence="2" id="KW-1185">Reference proteome</keyword>
<accession>A0A3S5CHD4</accession>
<reference evidence="1" key="1">
    <citation type="submission" date="2018-11" db="EMBL/GenBank/DDBJ databases">
        <authorList>
            <consortium name="Pathogen Informatics"/>
        </authorList>
    </citation>
    <scope>NUCLEOTIDE SEQUENCE</scope>
</reference>